<dbReference type="InterPro" id="IPR057485">
    <property type="entry name" value="YbiO-like_TM1"/>
</dbReference>
<dbReference type="AlphaFoldDB" id="A0A502GNF4"/>
<dbReference type="InterPro" id="IPR010920">
    <property type="entry name" value="LSM_dom_sf"/>
</dbReference>
<dbReference type="GO" id="GO:0008381">
    <property type="term" value="F:mechanosensitive monoatomic ion channel activity"/>
    <property type="evidence" value="ECO:0007669"/>
    <property type="project" value="InterPro"/>
</dbReference>
<keyword evidence="14" id="KW-1185">Reference proteome</keyword>
<feature type="transmembrane region" description="Helical" evidence="7">
    <location>
        <begin position="391"/>
        <end position="409"/>
    </location>
</feature>
<name>A0A502GNF4_9GAMM</name>
<comment type="caution">
    <text evidence="13">The sequence shown here is derived from an EMBL/GenBank/DDBJ whole genome shotgun (WGS) entry which is preliminary data.</text>
</comment>
<evidence type="ECO:0000256" key="2">
    <source>
        <dbReference type="ARBA" id="ARBA00008017"/>
    </source>
</evidence>
<feature type="transmembrane region" description="Helical" evidence="7">
    <location>
        <begin position="519"/>
        <end position="541"/>
    </location>
</feature>
<keyword evidence="5 7" id="KW-1133">Transmembrane helix</keyword>
<dbReference type="Pfam" id="PF00924">
    <property type="entry name" value="MS_channel_2nd"/>
    <property type="match status" value="1"/>
</dbReference>
<evidence type="ECO:0000259" key="12">
    <source>
        <dbReference type="Pfam" id="PF25392"/>
    </source>
</evidence>
<feature type="transmembrane region" description="Helical" evidence="7">
    <location>
        <begin position="190"/>
        <end position="214"/>
    </location>
</feature>
<feature type="domain" description="Mechanosensitive ion channel MscS C-terminal" evidence="10">
    <location>
        <begin position="640"/>
        <end position="725"/>
    </location>
</feature>
<dbReference type="SUPFAM" id="SSF82689">
    <property type="entry name" value="Mechanosensitive channel protein MscS (YggB), C-terminal domain"/>
    <property type="match status" value="1"/>
</dbReference>
<feature type="domain" description="Mechanosensitive ion channel transmembrane helices 2/3" evidence="11">
    <location>
        <begin position="525"/>
        <end position="566"/>
    </location>
</feature>
<feature type="transmembrane region" description="Helical" evidence="7">
    <location>
        <begin position="306"/>
        <end position="325"/>
    </location>
</feature>
<comment type="similarity">
    <text evidence="2">Belongs to the MscS (TC 1.A.23) family.</text>
</comment>
<keyword evidence="3" id="KW-1003">Cell membrane</keyword>
<dbReference type="Pfam" id="PF21082">
    <property type="entry name" value="MS_channel_3rd"/>
    <property type="match status" value="1"/>
</dbReference>
<dbReference type="Gene3D" id="2.30.30.60">
    <property type="match status" value="1"/>
</dbReference>
<dbReference type="GO" id="GO:0005886">
    <property type="term" value="C:plasma membrane"/>
    <property type="evidence" value="ECO:0007669"/>
    <property type="project" value="UniProtKB-SubCell"/>
</dbReference>
<evidence type="ECO:0000256" key="5">
    <source>
        <dbReference type="ARBA" id="ARBA00022989"/>
    </source>
</evidence>
<dbReference type="Pfam" id="PF25392">
    <property type="entry name" value="MS_channel_TM1"/>
    <property type="match status" value="1"/>
</dbReference>
<dbReference type="Gene3D" id="1.10.287.1260">
    <property type="match status" value="1"/>
</dbReference>
<feature type="chain" id="PRO_5021384701" evidence="8">
    <location>
        <begin position="40"/>
        <end position="749"/>
    </location>
</feature>
<evidence type="ECO:0000256" key="3">
    <source>
        <dbReference type="ARBA" id="ARBA00022475"/>
    </source>
</evidence>
<evidence type="ECO:0000256" key="6">
    <source>
        <dbReference type="ARBA" id="ARBA00023136"/>
    </source>
</evidence>
<proteinExistence type="inferred from homology"/>
<evidence type="ECO:0000313" key="13">
    <source>
        <dbReference type="EMBL" id="TPG63404.1"/>
    </source>
</evidence>
<feature type="transmembrane region" description="Helical" evidence="7">
    <location>
        <begin position="429"/>
        <end position="453"/>
    </location>
</feature>
<dbReference type="OrthoDB" id="6500477at2"/>
<accession>A0A502GNF4</accession>
<dbReference type="NCBIfam" id="NF008542">
    <property type="entry name" value="PRK11465.1"/>
    <property type="match status" value="1"/>
</dbReference>
<feature type="transmembrane region" description="Helical" evidence="7">
    <location>
        <begin position="473"/>
        <end position="498"/>
    </location>
</feature>
<dbReference type="InterPro" id="IPR023408">
    <property type="entry name" value="MscS_beta-dom_sf"/>
</dbReference>
<dbReference type="InterPro" id="IPR011066">
    <property type="entry name" value="MscS_channel_C_sf"/>
</dbReference>
<feature type="transmembrane region" description="Helical" evidence="7">
    <location>
        <begin position="234"/>
        <end position="254"/>
    </location>
</feature>
<evidence type="ECO:0000259" key="10">
    <source>
        <dbReference type="Pfam" id="PF21082"/>
    </source>
</evidence>
<dbReference type="Gene3D" id="3.30.70.100">
    <property type="match status" value="1"/>
</dbReference>
<gene>
    <name evidence="13" type="ORF">EAH77_07515</name>
</gene>
<dbReference type="Proteomes" id="UP000317663">
    <property type="component" value="Unassembled WGS sequence"/>
</dbReference>
<evidence type="ECO:0000259" key="9">
    <source>
        <dbReference type="Pfam" id="PF00924"/>
    </source>
</evidence>
<feature type="transmembrane region" description="Helical" evidence="7">
    <location>
        <begin position="345"/>
        <end position="371"/>
    </location>
</feature>
<reference evidence="13 14" key="1">
    <citation type="journal article" date="2019" name="Environ. Microbiol.">
        <title>Species interactions and distinct microbial communities in high Arctic permafrost affected cryosols are associated with the CH4 and CO2 gas fluxes.</title>
        <authorList>
            <person name="Altshuler I."/>
            <person name="Hamel J."/>
            <person name="Turney S."/>
            <person name="Magnuson E."/>
            <person name="Levesque R."/>
            <person name="Greer C."/>
            <person name="Whyte L.G."/>
        </authorList>
    </citation>
    <scope>NUCLEOTIDE SEQUENCE [LARGE SCALE GENOMIC DNA]</scope>
    <source>
        <strain evidence="13 14">E4</strain>
    </source>
</reference>
<dbReference type="InterPro" id="IPR049278">
    <property type="entry name" value="MS_channel_C"/>
</dbReference>
<feature type="domain" description="Moderate conductance mechanosensitive channel YbiO-like transmembrane helix 1" evidence="12">
    <location>
        <begin position="386"/>
        <end position="464"/>
    </location>
</feature>
<dbReference type="InterPro" id="IPR006685">
    <property type="entry name" value="MscS_channel_2nd"/>
</dbReference>
<evidence type="ECO:0000256" key="1">
    <source>
        <dbReference type="ARBA" id="ARBA00004651"/>
    </source>
</evidence>
<dbReference type="PANTHER" id="PTHR30460:SF0">
    <property type="entry name" value="MODERATE CONDUCTANCE MECHANOSENSITIVE CHANNEL YBIO"/>
    <property type="match status" value="1"/>
</dbReference>
<dbReference type="Pfam" id="PF21088">
    <property type="entry name" value="MS_channel_1st"/>
    <property type="match status" value="1"/>
</dbReference>
<keyword evidence="4 7" id="KW-0812">Transmembrane</keyword>
<organism evidence="13 14">
    <name type="scientific">Ewingella americana</name>
    <dbReference type="NCBI Taxonomy" id="41202"/>
    <lineage>
        <taxon>Bacteria</taxon>
        <taxon>Pseudomonadati</taxon>
        <taxon>Pseudomonadota</taxon>
        <taxon>Gammaproteobacteria</taxon>
        <taxon>Enterobacterales</taxon>
        <taxon>Yersiniaceae</taxon>
        <taxon>Ewingella</taxon>
    </lineage>
</organism>
<dbReference type="InterPro" id="IPR045276">
    <property type="entry name" value="YbiO_bact"/>
</dbReference>
<evidence type="ECO:0000259" key="11">
    <source>
        <dbReference type="Pfam" id="PF21088"/>
    </source>
</evidence>
<feature type="transmembrane region" description="Helical" evidence="7">
    <location>
        <begin position="278"/>
        <end position="300"/>
    </location>
</feature>
<dbReference type="InterPro" id="IPR011014">
    <property type="entry name" value="MscS_channel_TM-2"/>
</dbReference>
<sequence>MPNNDWNALLPRHRKPVLLVLPFLILILMLSLFSTTSHAATPAASSSSDADKQQASYSALADILQDDKSRAELIAHLREAAKPATSSAQKPAPDAPEEKSEQLSLIDNLVDSSQGYVSLVMQKVQKLKRTIDSGPQRAFNAERFFHALTYFLLTVLATFALFHLVRLLVSPLYKRLGRWGHNARLKEAHWYQLPASIFSAFIIDIGILLLTVAAGNLFTQYVNGGSALIARQQALFLSAFAVIEFFKAVLRLIFAPNFDYLRPFPLSDQTARYWNTRLAWVSGLIGYGLMVAVPIVATQINYQTAAIVNFVVMLALTLYASWLILHNRKKIHHEFNLLAERSMAFFSIILRALGHVWHILAVSYFVVLFFLSQFDFAGSLTFMMAATLKSLVVIGLGAVISGLLSRWILKRITLPDDINRRYPLLQKRINSYIPGGLKILRVLVVLAVTLSLLDAWQIFNLNKWFMTETGSQVVGGLTHILFILFFAIVSWTLLASIIEHRLALELSNGSRPSARERTLLTLFRNVLAIVICTITIMIMLSQVGLNIAPLLAGAGALGLAISFGAQTLVKDVITGVFIQFENGMNTGEYVTVMGISGTVERMTIRSIGLRDIYGVYHIVPYSSITTLSNYEREFGVYRASYSVSREEDVDQVNTVLAQAVDALKEDEAIKGSLLGEPIYQGVVALGDQSFTVRVLIRTKPLEQWNVQYALDRLVKIHFQKAGIAMPKQAMRVYTEAEDRGALKSPGETF</sequence>
<dbReference type="EMBL" id="RCZD01000003">
    <property type="protein sequence ID" value="TPG63404.1"/>
    <property type="molecule type" value="Genomic_DNA"/>
</dbReference>
<feature type="transmembrane region" description="Helical" evidence="7">
    <location>
        <begin position="147"/>
        <end position="169"/>
    </location>
</feature>
<evidence type="ECO:0000256" key="4">
    <source>
        <dbReference type="ARBA" id="ARBA00022692"/>
    </source>
</evidence>
<evidence type="ECO:0000256" key="8">
    <source>
        <dbReference type="SAM" id="SignalP"/>
    </source>
</evidence>
<dbReference type="InterPro" id="IPR049142">
    <property type="entry name" value="MS_channel_1st"/>
</dbReference>
<dbReference type="SUPFAM" id="SSF82861">
    <property type="entry name" value="Mechanosensitive channel protein MscS (YggB), transmembrane region"/>
    <property type="match status" value="1"/>
</dbReference>
<feature type="transmembrane region" description="Helical" evidence="7">
    <location>
        <begin position="547"/>
        <end position="569"/>
    </location>
</feature>
<feature type="domain" description="Mechanosensitive ion channel MscS" evidence="9">
    <location>
        <begin position="567"/>
        <end position="632"/>
    </location>
</feature>
<evidence type="ECO:0000256" key="7">
    <source>
        <dbReference type="SAM" id="Phobius"/>
    </source>
</evidence>
<feature type="signal peptide" evidence="8">
    <location>
        <begin position="1"/>
        <end position="39"/>
    </location>
</feature>
<protein>
    <submittedName>
        <fullName evidence="13">Mechanosensitive channel protein</fullName>
    </submittedName>
</protein>
<dbReference type="RefSeq" id="WP_140471251.1">
    <property type="nucleotide sequence ID" value="NZ_RCZD01000003.1"/>
</dbReference>
<evidence type="ECO:0000313" key="14">
    <source>
        <dbReference type="Proteomes" id="UP000317663"/>
    </source>
</evidence>
<keyword evidence="8" id="KW-0732">Signal</keyword>
<comment type="subcellular location">
    <subcellularLocation>
        <location evidence="1">Cell membrane</location>
        <topology evidence="1">Multi-pass membrane protein</topology>
    </subcellularLocation>
</comment>
<keyword evidence="6 7" id="KW-0472">Membrane</keyword>
<dbReference type="PANTHER" id="PTHR30460">
    <property type="entry name" value="MODERATE CONDUCTANCE MECHANOSENSITIVE CHANNEL YBIO"/>
    <property type="match status" value="1"/>
</dbReference>
<dbReference type="SUPFAM" id="SSF50182">
    <property type="entry name" value="Sm-like ribonucleoproteins"/>
    <property type="match status" value="1"/>
</dbReference>